<evidence type="ECO:0000256" key="6">
    <source>
        <dbReference type="RuleBase" id="RU004466"/>
    </source>
</evidence>
<evidence type="ECO:0000256" key="4">
    <source>
        <dbReference type="ARBA" id="ARBA00022723"/>
    </source>
</evidence>
<evidence type="ECO:0000256" key="3">
    <source>
        <dbReference type="ARBA" id="ARBA00022679"/>
    </source>
</evidence>
<evidence type="ECO:0000256" key="1">
    <source>
        <dbReference type="ARBA" id="ARBA00001946"/>
    </source>
</evidence>
<keyword evidence="4" id="KW-0479">Metal-binding</keyword>
<proteinExistence type="inferred from homology"/>
<organism evidence="7 8">
    <name type="scientific">Chloracidobacterium sp. N</name>
    <dbReference type="NCBI Taxonomy" id="2821540"/>
    <lineage>
        <taxon>Bacteria</taxon>
        <taxon>Pseudomonadati</taxon>
        <taxon>Acidobacteriota</taxon>
        <taxon>Terriglobia</taxon>
        <taxon>Terriglobales</taxon>
        <taxon>Acidobacteriaceae</taxon>
        <taxon>Chloracidobacterium</taxon>
        <taxon>Chloracidobacterium aggregatum</taxon>
    </lineage>
</organism>
<dbReference type="Proteomes" id="UP000677668">
    <property type="component" value="Chromosome 1"/>
</dbReference>
<evidence type="ECO:0000256" key="5">
    <source>
        <dbReference type="ARBA" id="ARBA00022842"/>
    </source>
</evidence>
<evidence type="ECO:0000313" key="7">
    <source>
        <dbReference type="EMBL" id="QUV94038.1"/>
    </source>
</evidence>
<protein>
    <submittedName>
        <fullName evidence="7">Polyprenyl synthetase family protein</fullName>
    </submittedName>
</protein>
<dbReference type="PANTHER" id="PTHR12001:SF85">
    <property type="entry name" value="SHORT CHAIN ISOPRENYL DIPHOSPHATE SYNTHASE"/>
    <property type="match status" value="1"/>
</dbReference>
<dbReference type="PROSITE" id="PS00444">
    <property type="entry name" value="POLYPRENYL_SYNTHASE_2"/>
    <property type="match status" value="1"/>
</dbReference>
<evidence type="ECO:0000313" key="8">
    <source>
        <dbReference type="Proteomes" id="UP000677668"/>
    </source>
</evidence>
<name>A0ABX8B0M5_9BACT</name>
<reference evidence="7 8" key="1">
    <citation type="submission" date="2021-03" db="EMBL/GenBank/DDBJ databases">
        <title>Genomic and phenotypic characterization of Chloracidobacterium isolates provides evidence for multiple species.</title>
        <authorList>
            <person name="Saini M.K."/>
            <person name="Costas A.M.G."/>
            <person name="Tank M."/>
            <person name="Bryant D.A."/>
        </authorList>
    </citation>
    <scope>NUCLEOTIDE SEQUENCE [LARGE SCALE GENOMIC DNA]</scope>
    <source>
        <strain evidence="7 8">N</strain>
    </source>
</reference>
<keyword evidence="8" id="KW-1185">Reference proteome</keyword>
<sequence length="351" mass="39113">MTHVPANAVPTTNGLSIVPPSLSLPLSFTPLVERIQTVAHLVETAIAEDLSEVTQPELRQAVMHLFDGKGKRLRPFLVITTAEAAGGTLEEALPPALAVEYLHNLSLIHDDMMDGSPERHGRPTLHTRFGLNLSLLVGDLLYAKAVEQASRIRHHALRMVHILGQTAKQMCYGQFDDLYFERRPDLTIEDYLRMAARKTSALYRASCIFGMLTADADEADLQAMATFGENIGTAFQIWDDVLDLQADPLRLGKPLGLDIREGKKTLIVIHFLQHASPAARRRFLELLGKRDLNGELPEAIALLEETGSIAFARDLAIRYLVDARQHLSVLPAGPHRKLLDMYADFMLQRRH</sequence>
<dbReference type="PANTHER" id="PTHR12001">
    <property type="entry name" value="GERANYLGERANYL PYROPHOSPHATE SYNTHASE"/>
    <property type="match status" value="1"/>
</dbReference>
<dbReference type="CDD" id="cd00685">
    <property type="entry name" value="Trans_IPPS_HT"/>
    <property type="match status" value="1"/>
</dbReference>
<dbReference type="SFLD" id="SFLDG01017">
    <property type="entry name" value="Polyprenyl_Transferase_Like"/>
    <property type="match status" value="1"/>
</dbReference>
<dbReference type="InterPro" id="IPR033749">
    <property type="entry name" value="Polyprenyl_synt_CS"/>
</dbReference>
<dbReference type="Gene3D" id="1.10.600.10">
    <property type="entry name" value="Farnesyl Diphosphate Synthase"/>
    <property type="match status" value="1"/>
</dbReference>
<comment type="cofactor">
    <cofactor evidence="1">
        <name>Mg(2+)</name>
        <dbReference type="ChEBI" id="CHEBI:18420"/>
    </cofactor>
</comment>
<keyword evidence="3 6" id="KW-0808">Transferase</keyword>
<dbReference type="RefSeq" id="WP_211422363.1">
    <property type="nucleotide sequence ID" value="NZ_CP072642.1"/>
</dbReference>
<dbReference type="SFLD" id="SFLDS00005">
    <property type="entry name" value="Isoprenoid_Synthase_Type_I"/>
    <property type="match status" value="1"/>
</dbReference>
<dbReference type="InterPro" id="IPR008949">
    <property type="entry name" value="Isoprenoid_synthase_dom_sf"/>
</dbReference>
<comment type="similarity">
    <text evidence="2 6">Belongs to the FPP/GGPP synthase family.</text>
</comment>
<gene>
    <name evidence="7" type="ORF">J8C05_00825</name>
</gene>
<evidence type="ECO:0000256" key="2">
    <source>
        <dbReference type="ARBA" id="ARBA00006706"/>
    </source>
</evidence>
<accession>A0ABX8B0M5</accession>
<dbReference type="InterPro" id="IPR000092">
    <property type="entry name" value="Polyprenyl_synt"/>
</dbReference>
<keyword evidence="5" id="KW-0460">Magnesium</keyword>
<dbReference type="SUPFAM" id="SSF48576">
    <property type="entry name" value="Terpenoid synthases"/>
    <property type="match status" value="1"/>
</dbReference>
<dbReference type="Pfam" id="PF00348">
    <property type="entry name" value="polyprenyl_synt"/>
    <property type="match status" value="1"/>
</dbReference>
<dbReference type="EMBL" id="CP072642">
    <property type="protein sequence ID" value="QUV94038.1"/>
    <property type="molecule type" value="Genomic_DNA"/>
</dbReference>